<dbReference type="AlphaFoldDB" id="A0A2M8W517"/>
<proteinExistence type="predicted"/>
<keyword evidence="3" id="KW-1185">Reference proteome</keyword>
<reference evidence="2 3" key="1">
    <citation type="submission" date="2017-11" db="EMBL/GenBank/DDBJ databases">
        <title>Genomic Encyclopedia of Archaeal and Bacterial Type Strains, Phase II (KMG-II): From Individual Species to Whole Genera.</title>
        <authorList>
            <person name="Goeker M."/>
        </authorList>
    </citation>
    <scope>NUCLEOTIDE SEQUENCE [LARGE SCALE GENOMIC DNA]</scope>
    <source>
        <strain evidence="2 3">DSM 29128</strain>
    </source>
</reference>
<keyword evidence="1" id="KW-0472">Membrane</keyword>
<dbReference type="OrthoDB" id="9865187at2"/>
<evidence type="ECO:0000313" key="2">
    <source>
        <dbReference type="EMBL" id="PJI86010.1"/>
    </source>
</evidence>
<sequence length="153" mass="16450">MIHTPTQVPRHIRRRASTLAAITVFLVPLVFTLVAAGLAAILDHWGVEAAEFGFGGLTFLTTFITVFTLPACLFAIPAMEIAIKFGKAGWLVAIISGVLVAVVLCVWLFKSDLNLVRITVFIGCGVFFGALFWLAARLSTPAAFVSDKAQKQA</sequence>
<feature type="transmembrane region" description="Helical" evidence="1">
    <location>
        <begin position="115"/>
        <end position="136"/>
    </location>
</feature>
<keyword evidence="1" id="KW-1133">Transmembrane helix</keyword>
<comment type="caution">
    <text evidence="2">The sequence shown here is derived from an EMBL/GenBank/DDBJ whole genome shotgun (WGS) entry which is preliminary data.</text>
</comment>
<feature type="transmembrane region" description="Helical" evidence="1">
    <location>
        <begin position="20"/>
        <end position="42"/>
    </location>
</feature>
<feature type="transmembrane region" description="Helical" evidence="1">
    <location>
        <begin position="88"/>
        <end position="109"/>
    </location>
</feature>
<dbReference type="InterPro" id="IPR036259">
    <property type="entry name" value="MFS_trans_sf"/>
</dbReference>
<protein>
    <submittedName>
        <fullName evidence="2">Uncharacterized protein</fullName>
    </submittedName>
</protein>
<dbReference type="EMBL" id="PGTY01000002">
    <property type="protein sequence ID" value="PJI86010.1"/>
    <property type="molecule type" value="Genomic_DNA"/>
</dbReference>
<organism evidence="2 3">
    <name type="scientific">Yoonia maricola</name>
    <dbReference type="NCBI Taxonomy" id="420999"/>
    <lineage>
        <taxon>Bacteria</taxon>
        <taxon>Pseudomonadati</taxon>
        <taxon>Pseudomonadota</taxon>
        <taxon>Alphaproteobacteria</taxon>
        <taxon>Rhodobacterales</taxon>
        <taxon>Paracoccaceae</taxon>
        <taxon>Yoonia</taxon>
    </lineage>
</organism>
<dbReference type="SUPFAM" id="SSF103473">
    <property type="entry name" value="MFS general substrate transporter"/>
    <property type="match status" value="1"/>
</dbReference>
<evidence type="ECO:0000256" key="1">
    <source>
        <dbReference type="SAM" id="Phobius"/>
    </source>
</evidence>
<keyword evidence="1" id="KW-0812">Transmembrane</keyword>
<gene>
    <name evidence="2" type="ORF">BC777_2365</name>
</gene>
<dbReference type="Proteomes" id="UP000228531">
    <property type="component" value="Unassembled WGS sequence"/>
</dbReference>
<feature type="transmembrane region" description="Helical" evidence="1">
    <location>
        <begin position="54"/>
        <end position="76"/>
    </location>
</feature>
<name>A0A2M8W517_9RHOB</name>
<accession>A0A2M8W517</accession>
<evidence type="ECO:0000313" key="3">
    <source>
        <dbReference type="Proteomes" id="UP000228531"/>
    </source>
</evidence>